<dbReference type="AlphaFoldDB" id="A0A1G7WKH4"/>
<dbReference type="OrthoDB" id="7839302at2"/>
<proteinExistence type="predicted"/>
<dbReference type="Proteomes" id="UP000199045">
    <property type="component" value="Unassembled WGS sequence"/>
</dbReference>
<dbReference type="EMBL" id="FNBN01000006">
    <property type="protein sequence ID" value="SDG72348.1"/>
    <property type="molecule type" value="Genomic_DNA"/>
</dbReference>
<evidence type="ECO:0000313" key="3">
    <source>
        <dbReference type="EMBL" id="SDG72348.1"/>
    </source>
</evidence>
<accession>A0A1G7WKH4</accession>
<reference evidence="3 4" key="1">
    <citation type="submission" date="2016-10" db="EMBL/GenBank/DDBJ databases">
        <authorList>
            <person name="de Groot N.N."/>
        </authorList>
    </citation>
    <scope>NUCLEOTIDE SEQUENCE [LARGE SCALE GENOMIC DNA]</scope>
    <source>
        <strain evidence="3 4">DSM 527</strain>
    </source>
</reference>
<dbReference type="InterPro" id="IPR016097">
    <property type="entry name" value="DUF695"/>
</dbReference>
<evidence type="ECO:0000256" key="1">
    <source>
        <dbReference type="SAM" id="SignalP"/>
    </source>
</evidence>
<dbReference type="RefSeq" id="WP_089835117.1">
    <property type="nucleotide sequence ID" value="NZ_FNBN01000006.1"/>
</dbReference>
<protein>
    <recommendedName>
        <fullName evidence="2">DUF695 domain-containing protein</fullName>
    </recommendedName>
</protein>
<gene>
    <name evidence="3" type="ORF">SAMN04488121_10633</name>
</gene>
<sequence length="160" mass="18496">MNISIRFIFPFILPFLTATSMTAPKTNFDAYNAQYDQGTCSTVKRLKQTPPDSGYPFVLITSVKFKGCDKGIPTEQEQSNLDRVSDSVYANVTRLVKNIMAGTFTYQCERQEYYYVADTTQIRDRLSALYKKYFSAYDANISIKLDKDWDTYRKLLHPNE</sequence>
<keyword evidence="1" id="KW-0732">Signal</keyword>
<feature type="chain" id="PRO_5011666762" description="DUF695 domain-containing protein" evidence="1">
    <location>
        <begin position="23"/>
        <end position="160"/>
    </location>
</feature>
<evidence type="ECO:0000259" key="2">
    <source>
        <dbReference type="Pfam" id="PF05117"/>
    </source>
</evidence>
<name>A0A1G7WKH4_CHIFI</name>
<dbReference type="Gene3D" id="1.20.5.540">
    <property type="entry name" value="Single helix bin"/>
    <property type="match status" value="1"/>
</dbReference>
<feature type="signal peptide" evidence="1">
    <location>
        <begin position="1"/>
        <end position="22"/>
    </location>
</feature>
<dbReference type="Pfam" id="PF05117">
    <property type="entry name" value="DUF695"/>
    <property type="match status" value="1"/>
</dbReference>
<organism evidence="3 4">
    <name type="scientific">Chitinophaga filiformis</name>
    <name type="common">Myxococcus filiformis</name>
    <name type="synonym">Flexibacter filiformis</name>
    <dbReference type="NCBI Taxonomy" id="104663"/>
    <lineage>
        <taxon>Bacteria</taxon>
        <taxon>Pseudomonadati</taxon>
        <taxon>Bacteroidota</taxon>
        <taxon>Chitinophagia</taxon>
        <taxon>Chitinophagales</taxon>
        <taxon>Chitinophagaceae</taxon>
        <taxon>Chitinophaga</taxon>
    </lineage>
</organism>
<evidence type="ECO:0000313" key="4">
    <source>
        <dbReference type="Proteomes" id="UP000199045"/>
    </source>
</evidence>
<feature type="domain" description="DUF695" evidence="2">
    <location>
        <begin position="45"/>
        <end position="156"/>
    </location>
</feature>